<sequence length="566" mass="65794">MEKKEFKKTLTPTDIGKTKSHLGGGFTTPSKEVDSKVFFTDGYPKVYNFYDKNLKKTFDFYVKQNGHKKNNEVRLSRMANYFKLKKAEVNDFVHVERDDSVSDHQPKYYIDVIKANNEINLKEDFADWFIKKNGSQHNYFKNSFRSDRDKLIEALTEYEGKYFEEFKKYVFKLNSNEIPQLIKQLSSNLKIKNGSFFTFSLSKSRRMPSAILGSKNYIKFLKELLSKTNVTNIQTSEDQNPELFAHPKNQILFGPPGTGKTYNMVNFSLGIVNEKETEYYSTDIKKEREVFENKFRELMEQEIGGGQTKNQIYFVTFHQSYSYEDFVLGIAPDLSNEKLKFKRKKGIFYIACENALNNPDDNFVMVIDEINRANISRVFGELITLIEDDKRISKVQDRGMRLMLPNAPSPEDDPTNEWEFSRNFGVPENLYIVGTMNTADKSIAALDIALRRRFRFIAKYPDLSLVKDDKLNDIMSAINSEIIKPDGDFERGADFTLGHSYFMNKSFAEVKEIMDYSIIPLLLEYYMNDFIKVQELLNKCLKSQKLEVTKDEFDGTLSITPNNSQN</sequence>
<evidence type="ECO:0000313" key="3">
    <source>
        <dbReference type="Proteomes" id="UP001474120"/>
    </source>
</evidence>
<dbReference type="SUPFAM" id="SSF52540">
    <property type="entry name" value="P-loop containing nucleoside triphosphate hydrolases"/>
    <property type="match status" value="1"/>
</dbReference>
<protein>
    <submittedName>
        <fullName evidence="2">AAA family ATPase</fullName>
    </submittedName>
</protein>
<evidence type="ECO:0000259" key="1">
    <source>
        <dbReference type="SMART" id="SM00382"/>
    </source>
</evidence>
<reference evidence="2 3" key="1">
    <citation type="submission" date="2024-04" db="EMBL/GenBank/DDBJ databases">
        <title>whole genome sequencing of Lutimonas vermicola strain IMCC1616.</title>
        <authorList>
            <person name="Bae S.S."/>
        </authorList>
    </citation>
    <scope>NUCLEOTIDE SEQUENCE [LARGE SCALE GENOMIC DNA]</scope>
    <source>
        <strain evidence="2 3">IMCC1616</strain>
    </source>
</reference>
<evidence type="ECO:0000313" key="2">
    <source>
        <dbReference type="EMBL" id="MEL4454843.1"/>
    </source>
</evidence>
<dbReference type="PANTHER" id="PTHR37291">
    <property type="entry name" value="5-METHYLCYTOSINE-SPECIFIC RESTRICTION ENZYME B"/>
    <property type="match status" value="1"/>
</dbReference>
<name>A0ABU9KYD2_9FLAO</name>
<dbReference type="InterPro" id="IPR052934">
    <property type="entry name" value="Methyl-DNA_Rec/Restrict_Enz"/>
</dbReference>
<dbReference type="Proteomes" id="UP001474120">
    <property type="component" value="Unassembled WGS sequence"/>
</dbReference>
<comment type="caution">
    <text evidence="2">The sequence shown here is derived from an EMBL/GenBank/DDBJ whole genome shotgun (WGS) entry which is preliminary data.</text>
</comment>
<accession>A0ABU9KYD2</accession>
<keyword evidence="3" id="KW-1185">Reference proteome</keyword>
<dbReference type="InterPro" id="IPR027417">
    <property type="entry name" value="P-loop_NTPase"/>
</dbReference>
<dbReference type="Gene3D" id="3.40.50.300">
    <property type="entry name" value="P-loop containing nucleotide triphosphate hydrolases"/>
    <property type="match status" value="1"/>
</dbReference>
<feature type="domain" description="AAA+ ATPase" evidence="1">
    <location>
        <begin position="246"/>
        <end position="464"/>
    </location>
</feature>
<dbReference type="RefSeq" id="WP_342158507.1">
    <property type="nucleotide sequence ID" value="NZ_JBCDNA010000001.1"/>
</dbReference>
<dbReference type="EMBL" id="JBCDNA010000001">
    <property type="protein sequence ID" value="MEL4454843.1"/>
    <property type="molecule type" value="Genomic_DNA"/>
</dbReference>
<proteinExistence type="predicted"/>
<dbReference type="Pfam" id="PF07728">
    <property type="entry name" value="AAA_5"/>
    <property type="match status" value="1"/>
</dbReference>
<gene>
    <name evidence="2" type="ORF">AABB81_02980</name>
</gene>
<dbReference type="PANTHER" id="PTHR37291:SF1">
    <property type="entry name" value="TYPE IV METHYL-DIRECTED RESTRICTION ENZYME ECOKMCRB SUBUNIT"/>
    <property type="match status" value="1"/>
</dbReference>
<dbReference type="InterPro" id="IPR011704">
    <property type="entry name" value="ATPase_dyneun-rel_AAA"/>
</dbReference>
<organism evidence="2 3">
    <name type="scientific">Lutimonas vermicola</name>
    <dbReference type="NCBI Taxonomy" id="414288"/>
    <lineage>
        <taxon>Bacteria</taxon>
        <taxon>Pseudomonadati</taxon>
        <taxon>Bacteroidota</taxon>
        <taxon>Flavobacteriia</taxon>
        <taxon>Flavobacteriales</taxon>
        <taxon>Flavobacteriaceae</taxon>
        <taxon>Lutimonas</taxon>
    </lineage>
</organism>
<dbReference type="InterPro" id="IPR003593">
    <property type="entry name" value="AAA+_ATPase"/>
</dbReference>
<dbReference type="SMART" id="SM00382">
    <property type="entry name" value="AAA"/>
    <property type="match status" value="1"/>
</dbReference>